<organism evidence="2">
    <name type="scientific">Darwinula stevensoni</name>
    <dbReference type="NCBI Taxonomy" id="69355"/>
    <lineage>
        <taxon>Eukaryota</taxon>
        <taxon>Metazoa</taxon>
        <taxon>Ecdysozoa</taxon>
        <taxon>Arthropoda</taxon>
        <taxon>Crustacea</taxon>
        <taxon>Oligostraca</taxon>
        <taxon>Ostracoda</taxon>
        <taxon>Podocopa</taxon>
        <taxon>Podocopida</taxon>
        <taxon>Darwinulocopina</taxon>
        <taxon>Darwinuloidea</taxon>
        <taxon>Darwinulidae</taxon>
        <taxon>Darwinula</taxon>
    </lineage>
</organism>
<keyword evidence="3" id="KW-1185">Reference proteome</keyword>
<evidence type="ECO:0000256" key="1">
    <source>
        <dbReference type="RuleBase" id="RU004466"/>
    </source>
</evidence>
<evidence type="ECO:0000313" key="3">
    <source>
        <dbReference type="Proteomes" id="UP000677054"/>
    </source>
</evidence>
<dbReference type="GO" id="GO:0004659">
    <property type="term" value="F:prenyltransferase activity"/>
    <property type="evidence" value="ECO:0007669"/>
    <property type="project" value="InterPro"/>
</dbReference>
<dbReference type="Pfam" id="PF00348">
    <property type="entry name" value="polyprenyl_synt"/>
    <property type="match status" value="1"/>
</dbReference>
<dbReference type="EMBL" id="CAJPEV010000059">
    <property type="protein sequence ID" value="CAG0879800.1"/>
    <property type="molecule type" value="Genomic_DNA"/>
</dbReference>
<dbReference type="PANTHER" id="PTHR12001">
    <property type="entry name" value="GERANYLGERANYL PYROPHOSPHATE SYNTHASE"/>
    <property type="match status" value="1"/>
</dbReference>
<dbReference type="EMBL" id="LR899576">
    <property type="protein sequence ID" value="CAD7240753.1"/>
    <property type="molecule type" value="Genomic_DNA"/>
</dbReference>
<protein>
    <submittedName>
        <fullName evidence="2">Uncharacterized protein</fullName>
    </submittedName>
</protein>
<dbReference type="SUPFAM" id="SSF48576">
    <property type="entry name" value="Terpenoid synthases"/>
    <property type="match status" value="1"/>
</dbReference>
<dbReference type="GO" id="GO:0008299">
    <property type="term" value="P:isoprenoid biosynthetic process"/>
    <property type="evidence" value="ECO:0007669"/>
    <property type="project" value="InterPro"/>
</dbReference>
<dbReference type="GO" id="GO:0042811">
    <property type="term" value="P:pheromone biosynthetic process"/>
    <property type="evidence" value="ECO:0007669"/>
    <property type="project" value="UniProtKB-ARBA"/>
</dbReference>
<dbReference type="InterPro" id="IPR000092">
    <property type="entry name" value="Polyprenyl_synt"/>
</dbReference>
<comment type="similarity">
    <text evidence="1">Belongs to the FPP/GGPP synthase family.</text>
</comment>
<dbReference type="GO" id="GO:1990234">
    <property type="term" value="C:transferase complex"/>
    <property type="evidence" value="ECO:0007669"/>
    <property type="project" value="TreeGrafter"/>
</dbReference>
<gene>
    <name evidence="2" type="ORF">DSTB1V02_LOCUS760</name>
</gene>
<keyword evidence="1" id="KW-0808">Transferase</keyword>
<accession>A0A7R8X6U0</accession>
<sequence>MWRLTCHPRGYSLVDVMAFPVLTLMRGSAGLSLAIRRSTRSLSMFLQWDERDWGRIILNAEKVVGYPTSYLSLRSLLSDEAANIALHLKKLLGSHHPLISTAKALMTGEREMSQLRGLMILLLSKTAGGSQPLSIQQRSLAEVVETIHLAQLIHMGIQDQQDDIPSGDDALGNRMATLSGDYFLAQASHSLALLNSTKVVELMSGAIRDFSLSWFVKQPESQEEWEEKAYLRRGSLLANGFQAALTLANASTYLQAQAFVLGSRLAAAWQGESSFKVDYSLVQLRIAEVKDILWRDFPDSDARLAFWNVMLGLTGLETKNISI</sequence>
<dbReference type="InterPro" id="IPR008949">
    <property type="entry name" value="Isoprenoid_synthase_dom_sf"/>
</dbReference>
<dbReference type="PANTHER" id="PTHR12001:SF55">
    <property type="entry name" value="ALL TRANS-POLYPRENYL-DIPHOSPHATE SYNTHASE PDSS2"/>
    <property type="match status" value="1"/>
</dbReference>
<reference evidence="2" key="1">
    <citation type="submission" date="2020-11" db="EMBL/GenBank/DDBJ databases">
        <authorList>
            <person name="Tran Van P."/>
        </authorList>
    </citation>
    <scope>NUCLEOTIDE SEQUENCE</scope>
</reference>
<dbReference type="Gene3D" id="1.10.600.10">
    <property type="entry name" value="Farnesyl Diphosphate Synthase"/>
    <property type="match status" value="1"/>
</dbReference>
<dbReference type="GO" id="GO:0006744">
    <property type="term" value="P:ubiquinone biosynthetic process"/>
    <property type="evidence" value="ECO:0007669"/>
    <property type="project" value="TreeGrafter"/>
</dbReference>
<dbReference type="AlphaFoldDB" id="A0A7R8X6U0"/>
<dbReference type="Proteomes" id="UP000677054">
    <property type="component" value="Unassembled WGS sequence"/>
</dbReference>
<dbReference type="OrthoDB" id="9983019at2759"/>
<evidence type="ECO:0000313" key="2">
    <source>
        <dbReference type="EMBL" id="CAD7240753.1"/>
    </source>
</evidence>
<proteinExistence type="inferred from homology"/>
<name>A0A7R8X6U0_9CRUS</name>
<dbReference type="GO" id="GO:0005739">
    <property type="term" value="C:mitochondrion"/>
    <property type="evidence" value="ECO:0007669"/>
    <property type="project" value="TreeGrafter"/>
</dbReference>